<dbReference type="AlphaFoldDB" id="A0A3R8PK48"/>
<dbReference type="InterPro" id="IPR038555">
    <property type="entry name" value="Zincin_1_sf"/>
</dbReference>
<comment type="caution">
    <text evidence="1">The sequence shown here is derived from an EMBL/GenBank/DDBJ whole genome shotgun (WGS) entry which is preliminary data.</text>
</comment>
<proteinExistence type="predicted"/>
<dbReference type="SUPFAM" id="SSF55486">
    <property type="entry name" value="Metalloproteases ('zincins'), catalytic domain"/>
    <property type="match status" value="1"/>
</dbReference>
<protein>
    <recommendedName>
        <fullName evidence="3">Metallopeptidase family protein</fullName>
    </recommendedName>
</protein>
<dbReference type="RefSeq" id="WP_125174657.1">
    <property type="nucleotide sequence ID" value="NZ_JBHYBM010000134.1"/>
</dbReference>
<evidence type="ECO:0008006" key="3">
    <source>
        <dbReference type="Google" id="ProtNLM"/>
    </source>
</evidence>
<accession>A0A3R8PK48</accession>
<gene>
    <name evidence="1" type="ORF">CXF42_06520</name>
</gene>
<dbReference type="EMBL" id="PQNQ01000015">
    <property type="protein sequence ID" value="RRQ03744.1"/>
    <property type="molecule type" value="Genomic_DNA"/>
</dbReference>
<dbReference type="Gene3D" id="3.30.2010.20">
    <property type="match status" value="1"/>
</dbReference>
<dbReference type="Pfam" id="PF06262">
    <property type="entry name" value="Zincin_1"/>
    <property type="match status" value="1"/>
</dbReference>
<sequence length="116" mass="13301">MAVDITDEEFEDLVDRGLRRIPRELLNALDNVAIVTENRNEEDPTILGLYHGVALPDRSVEWPTVLPDKISIYRDALCEWCDSREQLVEEVAVTVIHEIGHHFGIDDDRLHELGWG</sequence>
<keyword evidence="2" id="KW-1185">Reference proteome</keyword>
<dbReference type="CDD" id="cd12952">
    <property type="entry name" value="MMP_ACEL2062"/>
    <property type="match status" value="1"/>
</dbReference>
<name>A0A3R8PK48_9CORY</name>
<dbReference type="InterPro" id="IPR010428">
    <property type="entry name" value="Zincin_1"/>
</dbReference>
<evidence type="ECO:0000313" key="2">
    <source>
        <dbReference type="Proteomes" id="UP000278422"/>
    </source>
</evidence>
<organism evidence="1 2">
    <name type="scientific">Corynebacterium bovis</name>
    <dbReference type="NCBI Taxonomy" id="36808"/>
    <lineage>
        <taxon>Bacteria</taxon>
        <taxon>Bacillati</taxon>
        <taxon>Actinomycetota</taxon>
        <taxon>Actinomycetes</taxon>
        <taxon>Mycobacteriales</taxon>
        <taxon>Corynebacteriaceae</taxon>
        <taxon>Corynebacterium</taxon>
    </lineage>
</organism>
<evidence type="ECO:0000313" key="1">
    <source>
        <dbReference type="EMBL" id="RRQ03744.1"/>
    </source>
</evidence>
<reference evidence="1 2" key="1">
    <citation type="submission" date="2018-01" db="EMBL/GenBank/DDBJ databases">
        <title>Twenty Corynebacterium bovis Genomes.</title>
        <authorList>
            <person name="Gulvik C.A."/>
        </authorList>
    </citation>
    <scope>NUCLEOTIDE SEQUENCE [LARGE SCALE GENOMIC DNA]</scope>
    <source>
        <strain evidence="1 2">16-2004</strain>
    </source>
</reference>
<dbReference type="Proteomes" id="UP000278422">
    <property type="component" value="Unassembled WGS sequence"/>
</dbReference>